<dbReference type="EMBL" id="DS026990">
    <property type="protein sequence ID" value="EAW15079.1"/>
    <property type="molecule type" value="Genomic_DNA"/>
</dbReference>
<name>A1C3T9_ASPCL</name>
<dbReference type="GeneID" id="4708922"/>
<sequence length="140" mass="16479">MMDSRGGNHTKAAFEYNEGSNRIYQQEKNSMKEQPNYQVKQQSAEDLEHLPWEELQRHYSNAIDKHNQAEEELRARSSALLEIFMNWAQSAVVRDESRALKRFKTQTQHVRSSEEKLEKKKRHYADVVKAFENALALLND</sequence>
<proteinExistence type="predicted"/>
<keyword evidence="3" id="KW-1185">Reference proteome</keyword>
<dbReference type="HOGENOM" id="CLU_097655_2_1_1"/>
<dbReference type="OrthoDB" id="5335351at2759"/>
<dbReference type="STRING" id="344612.A1C3T9"/>
<gene>
    <name evidence="2" type="ORF">ACLA_057350</name>
</gene>
<dbReference type="OMA" id="QSGHEHE"/>
<organism evidence="2 3">
    <name type="scientific">Aspergillus clavatus (strain ATCC 1007 / CBS 513.65 / DSM 816 / NCTC 3887 / NRRL 1 / QM 1276 / 107)</name>
    <dbReference type="NCBI Taxonomy" id="344612"/>
    <lineage>
        <taxon>Eukaryota</taxon>
        <taxon>Fungi</taxon>
        <taxon>Dikarya</taxon>
        <taxon>Ascomycota</taxon>
        <taxon>Pezizomycotina</taxon>
        <taxon>Eurotiomycetes</taxon>
        <taxon>Eurotiomycetidae</taxon>
        <taxon>Eurotiales</taxon>
        <taxon>Aspergillaceae</taxon>
        <taxon>Aspergillus</taxon>
        <taxon>Aspergillus subgen. Fumigati</taxon>
    </lineage>
</organism>
<feature type="compositionally biased region" description="Polar residues" evidence="1">
    <location>
        <begin position="18"/>
        <end position="34"/>
    </location>
</feature>
<dbReference type="RefSeq" id="XP_001276505.1">
    <property type="nucleotide sequence ID" value="XM_001276504.1"/>
</dbReference>
<protein>
    <submittedName>
        <fullName evidence="2">Uncharacterized protein</fullName>
    </submittedName>
</protein>
<evidence type="ECO:0000313" key="2">
    <source>
        <dbReference type="EMBL" id="EAW15079.1"/>
    </source>
</evidence>
<dbReference type="KEGG" id="act:ACLA_057350"/>
<feature type="region of interest" description="Disordered" evidence="1">
    <location>
        <begin position="1"/>
        <end position="34"/>
    </location>
</feature>
<dbReference type="Proteomes" id="UP000006701">
    <property type="component" value="Unassembled WGS sequence"/>
</dbReference>
<dbReference type="eggNOG" id="ENOG502SCKF">
    <property type="taxonomic scope" value="Eukaryota"/>
</dbReference>
<dbReference type="AlphaFoldDB" id="A1C3T9"/>
<dbReference type="VEuPathDB" id="FungiDB:ACLA_057350"/>
<evidence type="ECO:0000313" key="3">
    <source>
        <dbReference type="Proteomes" id="UP000006701"/>
    </source>
</evidence>
<evidence type="ECO:0000256" key="1">
    <source>
        <dbReference type="SAM" id="MobiDB-lite"/>
    </source>
</evidence>
<accession>A1C3T9</accession>
<reference evidence="2 3" key="1">
    <citation type="journal article" date="2008" name="PLoS Genet.">
        <title>Genomic islands in the pathogenic filamentous fungus Aspergillus fumigatus.</title>
        <authorList>
            <person name="Fedorova N.D."/>
            <person name="Khaldi N."/>
            <person name="Joardar V.S."/>
            <person name="Maiti R."/>
            <person name="Amedeo P."/>
            <person name="Anderson M.J."/>
            <person name="Crabtree J."/>
            <person name="Silva J.C."/>
            <person name="Badger J.H."/>
            <person name="Albarraq A."/>
            <person name="Angiuoli S."/>
            <person name="Bussey H."/>
            <person name="Bowyer P."/>
            <person name="Cotty P.J."/>
            <person name="Dyer P.S."/>
            <person name="Egan A."/>
            <person name="Galens K."/>
            <person name="Fraser-Liggett C.M."/>
            <person name="Haas B.J."/>
            <person name="Inman J.M."/>
            <person name="Kent R."/>
            <person name="Lemieux S."/>
            <person name="Malavazi I."/>
            <person name="Orvis J."/>
            <person name="Roemer T."/>
            <person name="Ronning C.M."/>
            <person name="Sundaram J.P."/>
            <person name="Sutton G."/>
            <person name="Turner G."/>
            <person name="Venter J.C."/>
            <person name="White O.R."/>
            <person name="Whitty B.R."/>
            <person name="Youngman P."/>
            <person name="Wolfe K.H."/>
            <person name="Goldman G.H."/>
            <person name="Wortman J.R."/>
            <person name="Jiang B."/>
            <person name="Denning D.W."/>
            <person name="Nierman W.C."/>
        </authorList>
    </citation>
    <scope>NUCLEOTIDE SEQUENCE [LARGE SCALE GENOMIC DNA]</scope>
    <source>
        <strain evidence="3">ATCC 1007 / CBS 513.65 / DSM 816 / NCTC 3887 / NRRL 1</strain>
    </source>
</reference>